<name>A0A3E2TKV3_9FIRM</name>
<feature type="signal peptide" evidence="2">
    <location>
        <begin position="1"/>
        <end position="24"/>
    </location>
</feature>
<evidence type="ECO:0008006" key="5">
    <source>
        <dbReference type="Google" id="ProtNLM"/>
    </source>
</evidence>
<evidence type="ECO:0000256" key="1">
    <source>
        <dbReference type="SAM" id="MobiDB-lite"/>
    </source>
</evidence>
<sequence length="568" mass="65811">MKIQSSFLIILSLSLMMSNNLSYADELDNKENIQSLEIENSDNIDTLDNYTLLSYIEEIKNSPQYLSSNSEIKLLYDNAIDFNSRALKKDNKEWLEFSYNNLKGDIKIIEELANDNKDISNINLHSPFYTDSSYKIAYLKLDKEKQDILDKLKSDKSKQSFLTIAEVDNSGKFALPVFFSDWLYPFMKDKDLDGTVGESSAEQEAFTRDKDLLEAYRNTSLEKRYELKQGLYNKEKVISKDQLLNTDNNLTEVDSQNPYNTRDDDKIPDINPNNEEDFSKNELDDSISENNINDISKDNKIEEDNTDKYKYSSVFYIKNRTKDLYVALTDDQREDLDNMNTDGDEYLSIEELEKYGKYALPIKDGIDWLYPFMFDKNEDGIIDDSDRNNKAKQEYDNSYNDNYQKNNVNQKSSETKSISNNYDSSFYKNNKTRNAYLNLPDEKKELLDKMNTDGNYPLTIDEVLASGLFTLPISENDWVYPFMIDKNNDGLIGEDYYYSKENTIPQNSTSYPKITSNSYPSTQKVSSMKSTPNIQANKNVKTGIKKLKLPLVLLISSSFAYSITKKYH</sequence>
<feature type="chain" id="PRO_5017705676" description="EF-hand domain-containing protein" evidence="2">
    <location>
        <begin position="25"/>
        <end position="568"/>
    </location>
</feature>
<feature type="compositionally biased region" description="Polar residues" evidence="1">
    <location>
        <begin position="248"/>
        <end position="260"/>
    </location>
</feature>
<dbReference type="Proteomes" id="UP000261011">
    <property type="component" value="Unassembled WGS sequence"/>
</dbReference>
<keyword evidence="2" id="KW-0732">Signal</keyword>
<feature type="compositionally biased region" description="Basic and acidic residues" evidence="1">
    <location>
        <begin position="383"/>
        <end position="395"/>
    </location>
</feature>
<feature type="region of interest" description="Disordered" evidence="1">
    <location>
        <begin position="383"/>
        <end position="420"/>
    </location>
</feature>
<reference evidence="3 4" key="1">
    <citation type="submission" date="2018-08" db="EMBL/GenBank/DDBJ databases">
        <title>A genome reference for cultivated species of the human gut microbiota.</title>
        <authorList>
            <person name="Zou Y."/>
            <person name="Xue W."/>
            <person name="Luo G."/>
        </authorList>
    </citation>
    <scope>NUCLEOTIDE SEQUENCE [LARGE SCALE GENOMIC DNA]</scope>
    <source>
        <strain evidence="3 4">OF01-3</strain>
    </source>
</reference>
<accession>A0A3E2TKV3</accession>
<comment type="caution">
    <text evidence="3">The sequence shown here is derived from an EMBL/GenBank/DDBJ whole genome shotgun (WGS) entry which is preliminary data.</text>
</comment>
<evidence type="ECO:0000313" key="4">
    <source>
        <dbReference type="Proteomes" id="UP000261011"/>
    </source>
</evidence>
<keyword evidence="4" id="KW-1185">Reference proteome</keyword>
<gene>
    <name evidence="3" type="ORF">DXA39_00745</name>
</gene>
<dbReference type="EMBL" id="QVEU01000001">
    <property type="protein sequence ID" value="RGB78009.1"/>
    <property type="molecule type" value="Genomic_DNA"/>
</dbReference>
<evidence type="ECO:0000256" key="2">
    <source>
        <dbReference type="SAM" id="SignalP"/>
    </source>
</evidence>
<feature type="compositionally biased region" description="Polar residues" evidence="1">
    <location>
        <begin position="396"/>
        <end position="420"/>
    </location>
</feature>
<protein>
    <recommendedName>
        <fullName evidence="5">EF-hand domain-containing protein</fullName>
    </recommendedName>
</protein>
<dbReference type="AlphaFoldDB" id="A0A3E2TKV3"/>
<dbReference type="RefSeq" id="WP_117520125.1">
    <property type="nucleotide sequence ID" value="NZ_QVEU01000001.1"/>
</dbReference>
<proteinExistence type="predicted"/>
<feature type="region of interest" description="Disordered" evidence="1">
    <location>
        <begin position="248"/>
        <end position="291"/>
    </location>
</feature>
<evidence type="ECO:0000313" key="3">
    <source>
        <dbReference type="EMBL" id="RGB78009.1"/>
    </source>
</evidence>
<organism evidence="3 4">
    <name type="scientific">Anaerococcus nagyae</name>
    <dbReference type="NCBI Taxonomy" id="1755241"/>
    <lineage>
        <taxon>Bacteria</taxon>
        <taxon>Bacillati</taxon>
        <taxon>Bacillota</taxon>
        <taxon>Tissierellia</taxon>
        <taxon>Tissierellales</taxon>
        <taxon>Peptoniphilaceae</taxon>
        <taxon>Anaerococcus</taxon>
    </lineage>
</organism>
<dbReference type="OrthoDB" id="6289540at2"/>